<dbReference type="Pfam" id="PF00152">
    <property type="entry name" value="tRNA-synt_2"/>
    <property type="match status" value="1"/>
</dbReference>
<dbReference type="Proteomes" id="UP001152747">
    <property type="component" value="Unassembled WGS sequence"/>
</dbReference>
<organism evidence="7 8">
    <name type="scientific">Caenorhabditis angaria</name>
    <dbReference type="NCBI Taxonomy" id="860376"/>
    <lineage>
        <taxon>Eukaryota</taxon>
        <taxon>Metazoa</taxon>
        <taxon>Ecdysozoa</taxon>
        <taxon>Nematoda</taxon>
        <taxon>Chromadorea</taxon>
        <taxon>Rhabditida</taxon>
        <taxon>Rhabditina</taxon>
        <taxon>Rhabditomorpha</taxon>
        <taxon>Rhabditoidea</taxon>
        <taxon>Rhabditidae</taxon>
        <taxon>Peloderinae</taxon>
        <taxon>Caenorhabditis</taxon>
    </lineage>
</organism>
<dbReference type="GO" id="GO:0005739">
    <property type="term" value="C:mitochondrion"/>
    <property type="evidence" value="ECO:0007669"/>
    <property type="project" value="TreeGrafter"/>
</dbReference>
<dbReference type="Gene3D" id="3.30.930.10">
    <property type="entry name" value="Bira Bifunctional Protein, Domain 2"/>
    <property type="match status" value="1"/>
</dbReference>
<evidence type="ECO:0000313" key="8">
    <source>
        <dbReference type="Proteomes" id="UP001152747"/>
    </source>
</evidence>
<reference evidence="7" key="1">
    <citation type="submission" date="2022-11" db="EMBL/GenBank/DDBJ databases">
        <authorList>
            <person name="Kikuchi T."/>
        </authorList>
    </citation>
    <scope>NUCLEOTIDE SEQUENCE</scope>
    <source>
        <strain evidence="7">PS1010</strain>
    </source>
</reference>
<evidence type="ECO:0000256" key="4">
    <source>
        <dbReference type="ARBA" id="ARBA00022917"/>
    </source>
</evidence>
<keyword evidence="2" id="KW-0547">Nucleotide-binding</keyword>
<evidence type="ECO:0000256" key="5">
    <source>
        <dbReference type="ARBA" id="ARBA00023146"/>
    </source>
</evidence>
<dbReference type="GO" id="GO:0005524">
    <property type="term" value="F:ATP binding"/>
    <property type="evidence" value="ECO:0007669"/>
    <property type="project" value="UniProtKB-KW"/>
</dbReference>
<dbReference type="AlphaFoldDB" id="A0A9P1IF57"/>
<keyword evidence="4" id="KW-0648">Protein biosynthesis</keyword>
<dbReference type="PANTHER" id="PTHR22594:SF34">
    <property type="entry name" value="ASPARAGINE--TRNA LIGASE, MITOCHONDRIAL-RELATED"/>
    <property type="match status" value="1"/>
</dbReference>
<feature type="domain" description="Aminoacyl-tRNA synthetase class II (D/K/N)" evidence="6">
    <location>
        <begin position="5"/>
        <end position="84"/>
    </location>
</feature>
<comment type="caution">
    <text evidence="7">The sequence shown here is derived from an EMBL/GenBank/DDBJ whole genome shotgun (WGS) entry which is preliminary data.</text>
</comment>
<dbReference type="GO" id="GO:0004816">
    <property type="term" value="F:asparagine-tRNA ligase activity"/>
    <property type="evidence" value="ECO:0007669"/>
    <property type="project" value="TreeGrafter"/>
</dbReference>
<name>A0A9P1IF57_9PELO</name>
<keyword evidence="3" id="KW-0067">ATP-binding</keyword>
<protein>
    <recommendedName>
        <fullName evidence="6">Aminoacyl-tRNA synthetase class II (D/K/N) domain-containing protein</fullName>
    </recommendedName>
</protein>
<evidence type="ECO:0000313" key="7">
    <source>
        <dbReference type="EMBL" id="CAI5444016.1"/>
    </source>
</evidence>
<dbReference type="GO" id="GO:0006421">
    <property type="term" value="P:asparaginyl-tRNA aminoacylation"/>
    <property type="evidence" value="ECO:0007669"/>
    <property type="project" value="TreeGrafter"/>
</dbReference>
<evidence type="ECO:0000256" key="3">
    <source>
        <dbReference type="ARBA" id="ARBA00022840"/>
    </source>
</evidence>
<gene>
    <name evidence="7" type="ORF">CAMP_LOCUS6653</name>
</gene>
<dbReference type="OrthoDB" id="360585at2759"/>
<accession>A0A9P1IF57</accession>
<dbReference type="InterPro" id="IPR004364">
    <property type="entry name" value="Aa-tRNA-synt_II"/>
</dbReference>
<evidence type="ECO:0000256" key="2">
    <source>
        <dbReference type="ARBA" id="ARBA00022741"/>
    </source>
</evidence>
<evidence type="ECO:0000256" key="1">
    <source>
        <dbReference type="ARBA" id="ARBA00022598"/>
    </source>
</evidence>
<sequence>MARETSTTTLSFDLLVPIVGELAGGSVRETDVEELKKRGCNIDWYLELRQRGQPPTSGFGIGFERLLQFLFSIRNIKDVIAFPRWYKHCQC</sequence>
<keyword evidence="5" id="KW-0030">Aminoacyl-tRNA synthetase</keyword>
<keyword evidence="8" id="KW-1185">Reference proteome</keyword>
<keyword evidence="1" id="KW-0436">Ligase</keyword>
<dbReference type="InterPro" id="IPR045864">
    <property type="entry name" value="aa-tRNA-synth_II/BPL/LPL"/>
</dbReference>
<evidence type="ECO:0000259" key="6">
    <source>
        <dbReference type="Pfam" id="PF00152"/>
    </source>
</evidence>
<proteinExistence type="predicted"/>
<dbReference type="PANTHER" id="PTHR22594">
    <property type="entry name" value="ASPARTYL/LYSYL-TRNA SYNTHETASE"/>
    <property type="match status" value="1"/>
</dbReference>
<dbReference type="EMBL" id="CANHGI010000003">
    <property type="protein sequence ID" value="CAI5444016.1"/>
    <property type="molecule type" value="Genomic_DNA"/>
</dbReference>
<dbReference type="SUPFAM" id="SSF55681">
    <property type="entry name" value="Class II aaRS and biotin synthetases"/>
    <property type="match status" value="1"/>
</dbReference>